<organism evidence="1 2">
    <name type="scientific">Pseudolycoriella hygida</name>
    <dbReference type="NCBI Taxonomy" id="35572"/>
    <lineage>
        <taxon>Eukaryota</taxon>
        <taxon>Metazoa</taxon>
        <taxon>Ecdysozoa</taxon>
        <taxon>Arthropoda</taxon>
        <taxon>Hexapoda</taxon>
        <taxon>Insecta</taxon>
        <taxon>Pterygota</taxon>
        <taxon>Neoptera</taxon>
        <taxon>Endopterygota</taxon>
        <taxon>Diptera</taxon>
        <taxon>Nematocera</taxon>
        <taxon>Sciaroidea</taxon>
        <taxon>Sciaridae</taxon>
        <taxon>Pseudolycoriella</taxon>
    </lineage>
</organism>
<sequence>MDAASQKITASLWKALKKGKTVDAIICFKQLDHSESTENGTEEVNQEESVVERTELLEKSMAAVIDILEEQKNRISFTWKLLYESNMINVRGADVTLIENIATVENVENVDKNESNHVDGNPRKSKIWNSFKSLLNNSRKE</sequence>
<accession>A0A9Q0RU05</accession>
<dbReference type="Proteomes" id="UP001151699">
    <property type="component" value="Unassembled WGS sequence"/>
</dbReference>
<dbReference type="AlphaFoldDB" id="A0A9Q0RU05"/>
<gene>
    <name evidence="1" type="ORF">Bhyg_15923</name>
</gene>
<reference evidence="1" key="1">
    <citation type="submission" date="2022-07" db="EMBL/GenBank/DDBJ databases">
        <authorList>
            <person name="Trinca V."/>
            <person name="Uliana J.V.C."/>
            <person name="Torres T.T."/>
            <person name="Ward R.J."/>
            <person name="Monesi N."/>
        </authorList>
    </citation>
    <scope>NUCLEOTIDE SEQUENCE</scope>
    <source>
        <strain evidence="1">HSMRA1968</strain>
        <tissue evidence="1">Whole embryos</tissue>
    </source>
</reference>
<keyword evidence="2" id="KW-1185">Reference proteome</keyword>
<name>A0A9Q0RU05_9DIPT</name>
<dbReference type="EMBL" id="WJQU01001741">
    <property type="protein sequence ID" value="KAJ6633769.1"/>
    <property type="molecule type" value="Genomic_DNA"/>
</dbReference>
<proteinExistence type="predicted"/>
<dbReference type="OrthoDB" id="8247842at2759"/>
<evidence type="ECO:0000313" key="2">
    <source>
        <dbReference type="Proteomes" id="UP001151699"/>
    </source>
</evidence>
<protein>
    <submittedName>
        <fullName evidence="1">Uncharacterized protein</fullName>
    </submittedName>
</protein>
<comment type="caution">
    <text evidence="1">The sequence shown here is derived from an EMBL/GenBank/DDBJ whole genome shotgun (WGS) entry which is preliminary data.</text>
</comment>
<evidence type="ECO:0000313" key="1">
    <source>
        <dbReference type="EMBL" id="KAJ6633769.1"/>
    </source>
</evidence>